<name>A0A3M7QFY4_BRAPC</name>
<proteinExistence type="predicted"/>
<dbReference type="AlphaFoldDB" id="A0A3M7QFY4"/>
<gene>
    <name evidence="1" type="ORF">BpHYR1_030052</name>
</gene>
<protein>
    <submittedName>
        <fullName evidence="1">Uncharacterized protein</fullName>
    </submittedName>
</protein>
<organism evidence="1 2">
    <name type="scientific">Brachionus plicatilis</name>
    <name type="common">Marine rotifer</name>
    <name type="synonym">Brachionus muelleri</name>
    <dbReference type="NCBI Taxonomy" id="10195"/>
    <lineage>
        <taxon>Eukaryota</taxon>
        <taxon>Metazoa</taxon>
        <taxon>Spiralia</taxon>
        <taxon>Gnathifera</taxon>
        <taxon>Rotifera</taxon>
        <taxon>Eurotatoria</taxon>
        <taxon>Monogononta</taxon>
        <taxon>Pseudotrocha</taxon>
        <taxon>Ploima</taxon>
        <taxon>Brachionidae</taxon>
        <taxon>Brachionus</taxon>
    </lineage>
</organism>
<dbReference type="EMBL" id="REGN01006270">
    <property type="protein sequence ID" value="RNA10189.1"/>
    <property type="molecule type" value="Genomic_DNA"/>
</dbReference>
<sequence length="61" mass="6885">MPQIFEILSIAFPFLIPRLGQYLFKVNITLGSIDFLNALLASINYGPSYKLDTVLLEILIL</sequence>
<evidence type="ECO:0000313" key="2">
    <source>
        <dbReference type="Proteomes" id="UP000276133"/>
    </source>
</evidence>
<keyword evidence="2" id="KW-1185">Reference proteome</keyword>
<reference evidence="1 2" key="1">
    <citation type="journal article" date="2018" name="Sci. Rep.">
        <title>Genomic signatures of local adaptation to the degree of environmental predictability in rotifers.</title>
        <authorList>
            <person name="Franch-Gras L."/>
            <person name="Hahn C."/>
            <person name="Garcia-Roger E.M."/>
            <person name="Carmona M.J."/>
            <person name="Serra M."/>
            <person name="Gomez A."/>
        </authorList>
    </citation>
    <scope>NUCLEOTIDE SEQUENCE [LARGE SCALE GENOMIC DNA]</scope>
    <source>
        <strain evidence="1">HYR1</strain>
    </source>
</reference>
<dbReference type="Proteomes" id="UP000276133">
    <property type="component" value="Unassembled WGS sequence"/>
</dbReference>
<evidence type="ECO:0000313" key="1">
    <source>
        <dbReference type="EMBL" id="RNA10189.1"/>
    </source>
</evidence>
<comment type="caution">
    <text evidence="1">The sequence shown here is derived from an EMBL/GenBank/DDBJ whole genome shotgun (WGS) entry which is preliminary data.</text>
</comment>
<accession>A0A3M7QFY4</accession>